<dbReference type="EMBL" id="BPLQ01000176">
    <property type="protein sequence ID" value="GIX68366.1"/>
    <property type="molecule type" value="Genomic_DNA"/>
</dbReference>
<dbReference type="Proteomes" id="UP001054837">
    <property type="component" value="Unassembled WGS sequence"/>
</dbReference>
<accession>A0AAV4MAC4</accession>
<evidence type="ECO:0000256" key="1">
    <source>
        <dbReference type="SAM" id="SignalP"/>
    </source>
</evidence>
<comment type="caution">
    <text evidence="2">The sequence shown here is derived from an EMBL/GenBank/DDBJ whole genome shotgun (WGS) entry which is preliminary data.</text>
</comment>
<keyword evidence="1" id="KW-0732">Signal</keyword>
<protein>
    <submittedName>
        <fullName evidence="2">Uncharacterized protein</fullName>
    </submittedName>
</protein>
<proteinExistence type="predicted"/>
<organism evidence="2 3">
    <name type="scientific">Caerostris darwini</name>
    <dbReference type="NCBI Taxonomy" id="1538125"/>
    <lineage>
        <taxon>Eukaryota</taxon>
        <taxon>Metazoa</taxon>
        <taxon>Ecdysozoa</taxon>
        <taxon>Arthropoda</taxon>
        <taxon>Chelicerata</taxon>
        <taxon>Arachnida</taxon>
        <taxon>Araneae</taxon>
        <taxon>Araneomorphae</taxon>
        <taxon>Entelegynae</taxon>
        <taxon>Araneoidea</taxon>
        <taxon>Araneidae</taxon>
        <taxon>Caerostris</taxon>
    </lineage>
</organism>
<reference evidence="2 3" key="1">
    <citation type="submission" date="2021-06" db="EMBL/GenBank/DDBJ databases">
        <title>Caerostris darwini draft genome.</title>
        <authorList>
            <person name="Kono N."/>
            <person name="Arakawa K."/>
        </authorList>
    </citation>
    <scope>NUCLEOTIDE SEQUENCE [LARGE SCALE GENOMIC DNA]</scope>
</reference>
<name>A0AAV4MAC4_9ARAC</name>
<keyword evidence="3" id="KW-1185">Reference proteome</keyword>
<evidence type="ECO:0000313" key="3">
    <source>
        <dbReference type="Proteomes" id="UP001054837"/>
    </source>
</evidence>
<feature type="signal peptide" evidence="1">
    <location>
        <begin position="1"/>
        <end position="16"/>
    </location>
</feature>
<feature type="chain" id="PRO_5043595988" evidence="1">
    <location>
        <begin position="17"/>
        <end position="70"/>
    </location>
</feature>
<sequence length="70" mass="7784">MVRISFMSGLCRRALAFTVAVTDIDRNNISNLDQLVTPNHNVSIPLPGSRANGYLLINRPDITKWFGAIQ</sequence>
<gene>
    <name evidence="2" type="ORF">CDAR_319951</name>
</gene>
<dbReference type="AlphaFoldDB" id="A0AAV4MAC4"/>
<evidence type="ECO:0000313" key="2">
    <source>
        <dbReference type="EMBL" id="GIX68366.1"/>
    </source>
</evidence>